<evidence type="ECO:0000256" key="1">
    <source>
        <dbReference type="ARBA" id="ARBA00009716"/>
    </source>
</evidence>
<proteinExistence type="inferred from homology"/>
<evidence type="ECO:0000256" key="3">
    <source>
        <dbReference type="SAM" id="Phobius"/>
    </source>
</evidence>
<keyword evidence="3" id="KW-1133">Transmembrane helix</keyword>
<evidence type="ECO:0000313" key="6">
    <source>
        <dbReference type="Proteomes" id="UP000241788"/>
    </source>
</evidence>
<evidence type="ECO:0000256" key="2">
    <source>
        <dbReference type="PIRNR" id="PIRNR006429"/>
    </source>
</evidence>
<dbReference type="InterPro" id="IPR027283">
    <property type="entry name" value="YerD"/>
</dbReference>
<keyword evidence="3" id="KW-0812">Transmembrane</keyword>
<feature type="domain" description="Glutamate synthase" evidence="4">
    <location>
        <begin position="153"/>
        <end position="469"/>
    </location>
</feature>
<comment type="similarity">
    <text evidence="1 2">Belongs to the glutamate synthase family.</text>
</comment>
<dbReference type="OrthoDB" id="9795032at2"/>
<dbReference type="PANTHER" id="PTHR43819">
    <property type="entry name" value="ARCHAEAL-TYPE GLUTAMATE SYNTHASE [NADPH]"/>
    <property type="match status" value="1"/>
</dbReference>
<dbReference type="GO" id="GO:0015930">
    <property type="term" value="F:glutamate synthase activity"/>
    <property type="evidence" value="ECO:0007669"/>
    <property type="project" value="InterPro"/>
</dbReference>
<accession>A0A1N6XMY4</accession>
<dbReference type="InterPro" id="IPR013785">
    <property type="entry name" value="Aldolase_TIM"/>
</dbReference>
<feature type="transmembrane region" description="Helical" evidence="3">
    <location>
        <begin position="5"/>
        <end position="22"/>
    </location>
</feature>
<organism evidence="5 6">
    <name type="scientific">Solilutibacter tolerans</name>
    <dbReference type="NCBI Taxonomy" id="1604334"/>
    <lineage>
        <taxon>Bacteria</taxon>
        <taxon>Pseudomonadati</taxon>
        <taxon>Pseudomonadota</taxon>
        <taxon>Gammaproteobacteria</taxon>
        <taxon>Lysobacterales</taxon>
        <taxon>Lysobacteraceae</taxon>
        <taxon>Solilutibacter</taxon>
    </lineage>
</organism>
<keyword evidence="6" id="KW-1185">Reference proteome</keyword>
<dbReference type="EMBL" id="FTLW01000005">
    <property type="protein sequence ID" value="SIR03735.1"/>
    <property type="molecule type" value="Genomic_DNA"/>
</dbReference>
<dbReference type="RefSeq" id="WP_076588285.1">
    <property type="nucleotide sequence ID" value="NZ_FTLW01000005.1"/>
</dbReference>
<dbReference type="FunFam" id="3.20.20.70:FF:000156">
    <property type="entry name" value="Glutamate synthase domain protein"/>
    <property type="match status" value="1"/>
</dbReference>
<gene>
    <name evidence="5" type="ORF">SAMN05421546_2289</name>
</gene>
<dbReference type="InterPro" id="IPR024188">
    <property type="entry name" value="GltB"/>
</dbReference>
<evidence type="ECO:0000313" key="5">
    <source>
        <dbReference type="EMBL" id="SIR03735.1"/>
    </source>
</evidence>
<reference evidence="6" key="1">
    <citation type="submission" date="2017-01" db="EMBL/GenBank/DDBJ databases">
        <authorList>
            <person name="Varghese N."/>
            <person name="Submissions S."/>
        </authorList>
    </citation>
    <scope>NUCLEOTIDE SEQUENCE [LARGE SCALE GENOMIC DNA]</scope>
    <source>
        <strain evidence="6">UM1</strain>
    </source>
</reference>
<dbReference type="CDD" id="cd02808">
    <property type="entry name" value="GltS_FMN"/>
    <property type="match status" value="1"/>
</dbReference>
<dbReference type="STRING" id="1604334.SAMN05421546_2289"/>
<dbReference type="Proteomes" id="UP000241788">
    <property type="component" value="Unassembled WGS sequence"/>
</dbReference>
<dbReference type="SUPFAM" id="SSF51395">
    <property type="entry name" value="FMN-linked oxidoreductases"/>
    <property type="match status" value="1"/>
</dbReference>
<dbReference type="Pfam" id="PF01645">
    <property type="entry name" value="Glu_synthase"/>
    <property type="match status" value="1"/>
</dbReference>
<protein>
    <submittedName>
        <fullName evidence="5">Glutamate synthase domain-containing protein 2</fullName>
    </submittedName>
</protein>
<dbReference type="Gene3D" id="3.20.20.70">
    <property type="entry name" value="Aldolase class I"/>
    <property type="match status" value="1"/>
</dbReference>
<dbReference type="AlphaFoldDB" id="A0A1N6XMY4"/>
<feature type="transmembrane region" description="Helical" evidence="3">
    <location>
        <begin position="28"/>
        <end position="47"/>
    </location>
</feature>
<dbReference type="PIRSF" id="PIRSF500060">
    <property type="entry name" value="UCP500060"/>
    <property type="match status" value="1"/>
</dbReference>
<name>A0A1N6XMY4_9GAMM</name>
<sequence length="542" mass="59686">MSRYLLYFASLAGFLLALMMVATGHRDWLWLLAVAGALSALGTWDVLQKKTTLRRNYPILAHFRYGLESVGPEIRQYFIERDTEEVPYSREQRTLVYQRAKSVSDVVPFGSELNIYGDRYEWINHSITPAPHRDESYRIVIGPDCAQPFDASVFNISAMSFGSLSANAIRALNWGAKRGGFSHDTGEGSISQYHREYGGDLVWEIGSGYFGCRNDDGSFNEERFAQNASDPQVKMVELKLSQGAKPGHGGMLPAAKVTQEISEARGVPMGQDCISPARHSVFNTPVELLQFISKMRELSGGKPAGFKLAIGHPWEWFGIAKAMQETGLLPDFIVVDGAEGGTGAAPSEFINHVGVPMHEGLQLVHNTLVGLGLREKIRLGAAGKIVSAFDIARTMALGADWCNAARGFMFSLGCIQAQSCHNDHCPTGIATQNPDRWRKLDIEDKAGRVQAFHANTLKALHDLLCAAGLQHPQELGPEHIIRRVSPTEIRSYNALFARLRPGQLLEGGPYPHAVFTEYWPAARSDSFAPPPMVAAMRLSKAY</sequence>
<dbReference type="PANTHER" id="PTHR43819:SF1">
    <property type="entry name" value="ARCHAEAL-TYPE GLUTAMATE SYNTHASE [NADPH]"/>
    <property type="match status" value="1"/>
</dbReference>
<dbReference type="PIRSF" id="PIRSF006429">
    <property type="entry name" value="GOGAT_lg_2"/>
    <property type="match status" value="1"/>
</dbReference>
<evidence type="ECO:0000259" key="4">
    <source>
        <dbReference type="Pfam" id="PF01645"/>
    </source>
</evidence>
<keyword evidence="3" id="KW-0472">Membrane</keyword>
<dbReference type="InterPro" id="IPR002932">
    <property type="entry name" value="Glu_synthdom"/>
</dbReference>
<dbReference type="GO" id="GO:0006537">
    <property type="term" value="P:glutamate biosynthetic process"/>
    <property type="evidence" value="ECO:0007669"/>
    <property type="project" value="InterPro"/>
</dbReference>